<dbReference type="AlphaFoldDB" id="A0A0F9QAM4"/>
<dbReference type="EMBL" id="LAZR01004264">
    <property type="protein sequence ID" value="KKN10221.1"/>
    <property type="molecule type" value="Genomic_DNA"/>
</dbReference>
<accession>A0A0F9QAM4</accession>
<evidence type="ECO:0000313" key="1">
    <source>
        <dbReference type="EMBL" id="KKN10221.1"/>
    </source>
</evidence>
<proteinExistence type="predicted"/>
<reference evidence="1" key="1">
    <citation type="journal article" date="2015" name="Nature">
        <title>Complex archaea that bridge the gap between prokaryotes and eukaryotes.</title>
        <authorList>
            <person name="Spang A."/>
            <person name="Saw J.H."/>
            <person name="Jorgensen S.L."/>
            <person name="Zaremba-Niedzwiedzka K."/>
            <person name="Martijn J."/>
            <person name="Lind A.E."/>
            <person name="van Eijk R."/>
            <person name="Schleper C."/>
            <person name="Guy L."/>
            <person name="Ettema T.J."/>
        </authorList>
    </citation>
    <scope>NUCLEOTIDE SEQUENCE</scope>
</reference>
<protein>
    <submittedName>
        <fullName evidence="1">Uncharacterized protein</fullName>
    </submittedName>
</protein>
<comment type="caution">
    <text evidence="1">The sequence shown here is derived from an EMBL/GenBank/DDBJ whole genome shotgun (WGS) entry which is preliminary data.</text>
</comment>
<organism evidence="1">
    <name type="scientific">marine sediment metagenome</name>
    <dbReference type="NCBI Taxonomy" id="412755"/>
    <lineage>
        <taxon>unclassified sequences</taxon>
        <taxon>metagenomes</taxon>
        <taxon>ecological metagenomes</taxon>
    </lineage>
</organism>
<name>A0A0F9QAM4_9ZZZZ</name>
<gene>
    <name evidence="1" type="ORF">LCGC14_1038770</name>
</gene>
<sequence length="80" mass="9165">MKNRFVLFSVLMIKKIHTATQDKTLMEAVGSIVKKAEQEFQKGYKDGVYTMPPDSVEKYTIKIKLGDFDSTGLSIPMYRK</sequence>